<dbReference type="AlphaFoldDB" id="A0A072TZS0"/>
<accession>A0A072TZS0</accession>
<evidence type="ECO:0000313" key="3">
    <source>
        <dbReference type="Proteomes" id="UP000002051"/>
    </source>
</evidence>
<dbReference type="EnsemblPlants" id="KEH22686">
    <property type="protein sequence ID" value="KEH22686"/>
    <property type="gene ID" value="MTR_7g056467"/>
</dbReference>
<proteinExistence type="predicted"/>
<gene>
    <name evidence="1" type="ordered locus">MTR_7g056467</name>
</gene>
<dbReference type="HOGENOM" id="CLU_2708590_0_0_1"/>
<evidence type="ECO:0000313" key="1">
    <source>
        <dbReference type="EMBL" id="KEH22686.1"/>
    </source>
</evidence>
<reference evidence="1 3" key="2">
    <citation type="journal article" date="2014" name="BMC Genomics">
        <title>An improved genome release (version Mt4.0) for the model legume Medicago truncatula.</title>
        <authorList>
            <person name="Tang H."/>
            <person name="Krishnakumar V."/>
            <person name="Bidwell S."/>
            <person name="Rosen B."/>
            <person name="Chan A."/>
            <person name="Zhou S."/>
            <person name="Gentzbittel L."/>
            <person name="Childs K.L."/>
            <person name="Yandell M."/>
            <person name="Gundlach H."/>
            <person name="Mayer K.F."/>
            <person name="Schwartz D.C."/>
            <person name="Town C.D."/>
        </authorList>
    </citation>
    <scope>GENOME REANNOTATION</scope>
    <source>
        <strain evidence="1">A17</strain>
        <strain evidence="2 3">cv. Jemalong A17</strain>
    </source>
</reference>
<organism evidence="1 3">
    <name type="scientific">Medicago truncatula</name>
    <name type="common">Barrel medic</name>
    <name type="synonym">Medicago tribuloides</name>
    <dbReference type="NCBI Taxonomy" id="3880"/>
    <lineage>
        <taxon>Eukaryota</taxon>
        <taxon>Viridiplantae</taxon>
        <taxon>Streptophyta</taxon>
        <taxon>Embryophyta</taxon>
        <taxon>Tracheophyta</taxon>
        <taxon>Spermatophyta</taxon>
        <taxon>Magnoliopsida</taxon>
        <taxon>eudicotyledons</taxon>
        <taxon>Gunneridae</taxon>
        <taxon>Pentapetalae</taxon>
        <taxon>rosids</taxon>
        <taxon>fabids</taxon>
        <taxon>Fabales</taxon>
        <taxon>Fabaceae</taxon>
        <taxon>Papilionoideae</taxon>
        <taxon>50 kb inversion clade</taxon>
        <taxon>NPAAA clade</taxon>
        <taxon>Hologalegina</taxon>
        <taxon>IRL clade</taxon>
        <taxon>Trifolieae</taxon>
        <taxon>Medicago</taxon>
    </lineage>
</organism>
<protein>
    <submittedName>
        <fullName evidence="1 2">Uncharacterized protein</fullName>
    </submittedName>
</protein>
<reference evidence="1 3" key="1">
    <citation type="journal article" date="2011" name="Nature">
        <title>The Medicago genome provides insight into the evolution of rhizobial symbioses.</title>
        <authorList>
            <person name="Young N.D."/>
            <person name="Debelle F."/>
            <person name="Oldroyd G.E."/>
            <person name="Geurts R."/>
            <person name="Cannon S.B."/>
            <person name="Udvardi M.K."/>
            <person name="Benedito V.A."/>
            <person name="Mayer K.F."/>
            <person name="Gouzy J."/>
            <person name="Schoof H."/>
            <person name="Van de Peer Y."/>
            <person name="Proost S."/>
            <person name="Cook D.R."/>
            <person name="Meyers B.C."/>
            <person name="Spannagl M."/>
            <person name="Cheung F."/>
            <person name="De Mita S."/>
            <person name="Krishnakumar V."/>
            <person name="Gundlach H."/>
            <person name="Zhou S."/>
            <person name="Mudge J."/>
            <person name="Bharti A.K."/>
            <person name="Murray J.D."/>
            <person name="Naoumkina M.A."/>
            <person name="Rosen B."/>
            <person name="Silverstein K.A."/>
            <person name="Tang H."/>
            <person name="Rombauts S."/>
            <person name="Zhao P.X."/>
            <person name="Zhou P."/>
            <person name="Barbe V."/>
            <person name="Bardou P."/>
            <person name="Bechner M."/>
            <person name="Bellec A."/>
            <person name="Berger A."/>
            <person name="Berges H."/>
            <person name="Bidwell S."/>
            <person name="Bisseling T."/>
            <person name="Choisne N."/>
            <person name="Couloux A."/>
            <person name="Denny R."/>
            <person name="Deshpande S."/>
            <person name="Dai X."/>
            <person name="Doyle J.J."/>
            <person name="Dudez A.M."/>
            <person name="Farmer A.D."/>
            <person name="Fouteau S."/>
            <person name="Franken C."/>
            <person name="Gibelin C."/>
            <person name="Gish J."/>
            <person name="Goldstein S."/>
            <person name="Gonzalez A.J."/>
            <person name="Green P.J."/>
            <person name="Hallab A."/>
            <person name="Hartog M."/>
            <person name="Hua A."/>
            <person name="Humphray S.J."/>
            <person name="Jeong D.H."/>
            <person name="Jing Y."/>
            <person name="Jocker A."/>
            <person name="Kenton S.M."/>
            <person name="Kim D.J."/>
            <person name="Klee K."/>
            <person name="Lai H."/>
            <person name="Lang C."/>
            <person name="Lin S."/>
            <person name="Macmil S.L."/>
            <person name="Magdelenat G."/>
            <person name="Matthews L."/>
            <person name="McCorrison J."/>
            <person name="Monaghan E.L."/>
            <person name="Mun J.H."/>
            <person name="Najar F.Z."/>
            <person name="Nicholson C."/>
            <person name="Noirot C."/>
            <person name="O'Bleness M."/>
            <person name="Paule C.R."/>
            <person name="Poulain J."/>
            <person name="Prion F."/>
            <person name="Qin B."/>
            <person name="Qu C."/>
            <person name="Retzel E.F."/>
            <person name="Riddle C."/>
            <person name="Sallet E."/>
            <person name="Samain S."/>
            <person name="Samson N."/>
            <person name="Sanders I."/>
            <person name="Saurat O."/>
            <person name="Scarpelli C."/>
            <person name="Schiex T."/>
            <person name="Segurens B."/>
            <person name="Severin A.J."/>
            <person name="Sherrier D.J."/>
            <person name="Shi R."/>
            <person name="Sims S."/>
            <person name="Singer S.R."/>
            <person name="Sinharoy S."/>
            <person name="Sterck L."/>
            <person name="Viollet A."/>
            <person name="Wang B.B."/>
            <person name="Wang K."/>
            <person name="Wang M."/>
            <person name="Wang X."/>
            <person name="Warfsmann J."/>
            <person name="Weissenbach J."/>
            <person name="White D.D."/>
            <person name="White J.D."/>
            <person name="Wiley G.B."/>
            <person name="Wincker P."/>
            <person name="Xing Y."/>
            <person name="Yang L."/>
            <person name="Yao Z."/>
            <person name="Ying F."/>
            <person name="Zhai J."/>
            <person name="Zhou L."/>
            <person name="Zuber A."/>
            <person name="Denarie J."/>
            <person name="Dixon R.A."/>
            <person name="May G.D."/>
            <person name="Schwartz D.C."/>
            <person name="Rogers J."/>
            <person name="Quetier F."/>
            <person name="Town C.D."/>
            <person name="Roe B.A."/>
        </authorList>
    </citation>
    <scope>NUCLEOTIDE SEQUENCE [LARGE SCALE GENOMIC DNA]</scope>
    <source>
        <strain evidence="1">A17</strain>
        <strain evidence="2 3">cv. Jemalong A17</strain>
    </source>
</reference>
<evidence type="ECO:0000313" key="2">
    <source>
        <dbReference type="EnsemblPlants" id="KEH22686"/>
    </source>
</evidence>
<keyword evidence="3" id="KW-1185">Reference proteome</keyword>
<dbReference type="EMBL" id="CM001223">
    <property type="protein sequence ID" value="KEH22686.1"/>
    <property type="molecule type" value="Genomic_DNA"/>
</dbReference>
<name>A0A072TZS0_MEDTR</name>
<dbReference type="Proteomes" id="UP000002051">
    <property type="component" value="Unassembled WGS sequence"/>
</dbReference>
<sequence length="73" mass="8734">MENTDTRQITMDEGIFGEQYEQDIIKEQLNEFFENTEISVSVVCVYIRYLYEKFVHDSDFTRKFSFLSAIAYP</sequence>
<reference evidence="2" key="3">
    <citation type="submission" date="2015-04" db="UniProtKB">
        <authorList>
            <consortium name="EnsemblPlants"/>
        </authorList>
    </citation>
    <scope>IDENTIFICATION</scope>
    <source>
        <strain evidence="2">cv. Jemalong A17</strain>
    </source>
</reference>